<gene>
    <name evidence="4" type="ORF">J2Z79_000690</name>
</gene>
<dbReference type="InterPro" id="IPR046348">
    <property type="entry name" value="SIS_dom_sf"/>
</dbReference>
<dbReference type="EC" id="5.3.1.8" evidence="4"/>
<dbReference type="InterPro" id="IPR019490">
    <property type="entry name" value="Glu6P/Mann6P_isomerase_C"/>
</dbReference>
<evidence type="ECO:0000313" key="4">
    <source>
        <dbReference type="EMBL" id="MBP2017307.1"/>
    </source>
</evidence>
<dbReference type="GO" id="GO:0004476">
    <property type="term" value="F:mannose-6-phosphate isomerase activity"/>
    <property type="evidence" value="ECO:0007669"/>
    <property type="project" value="UniProtKB-EC"/>
</dbReference>
<evidence type="ECO:0000256" key="2">
    <source>
        <dbReference type="ARBA" id="ARBA00023235"/>
    </source>
</evidence>
<dbReference type="InterPro" id="IPR035484">
    <property type="entry name" value="SIS_PGI/PMI_1"/>
</dbReference>
<evidence type="ECO:0000313" key="5">
    <source>
        <dbReference type="Proteomes" id="UP001519289"/>
    </source>
</evidence>
<dbReference type="Pfam" id="PF10432">
    <property type="entry name" value="bact-PGI_C"/>
    <property type="match status" value="1"/>
</dbReference>
<organism evidence="4 5">
    <name type="scientific">Symbiobacterium terraclitae</name>
    <dbReference type="NCBI Taxonomy" id="557451"/>
    <lineage>
        <taxon>Bacteria</taxon>
        <taxon>Bacillati</taxon>
        <taxon>Bacillota</taxon>
        <taxon>Clostridia</taxon>
        <taxon>Eubacteriales</taxon>
        <taxon>Symbiobacteriaceae</taxon>
        <taxon>Symbiobacterium</taxon>
    </lineage>
</organism>
<dbReference type="Gene3D" id="3.40.50.10490">
    <property type="entry name" value="Glucose-6-phosphate isomerase like protein, domain 1"/>
    <property type="match status" value="2"/>
</dbReference>
<dbReference type="NCBIfam" id="NF006426">
    <property type="entry name" value="PRK08674.1-6"/>
    <property type="match status" value="1"/>
</dbReference>
<proteinExistence type="inferred from homology"/>
<accession>A0ABS4JP41</accession>
<dbReference type="EC" id="5.3.1.9" evidence="4"/>
<evidence type="ECO:0000256" key="1">
    <source>
        <dbReference type="ARBA" id="ARBA00010523"/>
    </source>
</evidence>
<dbReference type="InterPro" id="IPR001347">
    <property type="entry name" value="SIS_dom"/>
</dbReference>
<keyword evidence="5" id="KW-1185">Reference proteome</keyword>
<protein>
    <submittedName>
        <fullName evidence="4">Glucose/mannose-6-phosphate isomerase</fullName>
        <ecNumber evidence="4">5.3.1.8</ecNumber>
        <ecNumber evidence="4">5.3.1.9</ecNumber>
    </submittedName>
</protein>
<dbReference type="PROSITE" id="PS51464">
    <property type="entry name" value="SIS"/>
    <property type="match status" value="1"/>
</dbReference>
<evidence type="ECO:0000259" key="3">
    <source>
        <dbReference type="PROSITE" id="PS51464"/>
    </source>
</evidence>
<dbReference type="GO" id="GO:0004347">
    <property type="term" value="F:glucose-6-phosphate isomerase activity"/>
    <property type="evidence" value="ECO:0007669"/>
    <property type="project" value="UniProtKB-EC"/>
</dbReference>
<dbReference type="CDD" id="cd05017">
    <property type="entry name" value="SIS_PGI_PMI_1"/>
    <property type="match status" value="1"/>
</dbReference>
<keyword evidence="2 4" id="KW-0413">Isomerase</keyword>
<dbReference type="EMBL" id="JAGGLG010000004">
    <property type="protein sequence ID" value="MBP2017307.1"/>
    <property type="molecule type" value="Genomic_DNA"/>
</dbReference>
<comment type="similarity">
    <text evidence="1">Belongs to the PGI/PMI family.</text>
</comment>
<comment type="caution">
    <text evidence="4">The sequence shown here is derived from an EMBL/GenBank/DDBJ whole genome shotgun (WGS) entry which is preliminary data.</text>
</comment>
<sequence length="357" mass="38837">MARIDLQDAAAITAADTLSMLALQMGYPEQFREGIALARAFNLPPLPADTHEVVILGTGGGSAASGNLLRSYLFGEGRVPIHVVQGYNCPGFVDEHSVVIAVSHSGKTEEINSSFEQAARTGATLVAMGAGGRLKETATRLGAPYLDVPGGLMPRVAIGYIFAPILVMLERWGLCGDQSQALDESIALMAELAREYGPESPVERNLAKQVTQRIADRIPVVYGFADHFDAVAWRWKNQLGENSKYMAFWNTIPHLHHDEAVGWDMQPELMRQLAFVLLRDQAGESAQMVKRWTATREILAERAGACVEVESRGESLLARMLSLVVLGDFVSCYMAIAKGVDPTPVAIIDLFKKKVGQ</sequence>
<dbReference type="Proteomes" id="UP001519289">
    <property type="component" value="Unassembled WGS sequence"/>
</dbReference>
<name>A0ABS4JP41_9FIRM</name>
<feature type="domain" description="SIS" evidence="3">
    <location>
        <begin position="43"/>
        <end position="198"/>
    </location>
</feature>
<reference evidence="4 5" key="1">
    <citation type="submission" date="2021-03" db="EMBL/GenBank/DDBJ databases">
        <title>Genomic Encyclopedia of Type Strains, Phase IV (KMG-IV): sequencing the most valuable type-strain genomes for metagenomic binning, comparative biology and taxonomic classification.</title>
        <authorList>
            <person name="Goeker M."/>
        </authorList>
    </citation>
    <scope>NUCLEOTIDE SEQUENCE [LARGE SCALE GENOMIC DNA]</scope>
    <source>
        <strain evidence="4 5">DSM 27138</strain>
    </source>
</reference>
<dbReference type="CDD" id="cd05637">
    <property type="entry name" value="SIS_PGI_PMI_2"/>
    <property type="match status" value="1"/>
</dbReference>
<dbReference type="RefSeq" id="WP_209465456.1">
    <property type="nucleotide sequence ID" value="NZ_JAGGLG010000004.1"/>
</dbReference>
<dbReference type="SUPFAM" id="SSF53697">
    <property type="entry name" value="SIS domain"/>
    <property type="match status" value="1"/>
</dbReference>